<dbReference type="Pfam" id="PF09423">
    <property type="entry name" value="PhoD"/>
    <property type="match status" value="1"/>
</dbReference>
<protein>
    <submittedName>
        <fullName evidence="3">Alkaline phosphatase</fullName>
    </submittedName>
</protein>
<dbReference type="SUPFAM" id="SSF56300">
    <property type="entry name" value="Metallo-dependent phosphatases"/>
    <property type="match status" value="1"/>
</dbReference>
<dbReference type="InterPro" id="IPR029052">
    <property type="entry name" value="Metallo-depent_PP-like"/>
</dbReference>
<organism evidence="3 4">
    <name type="scientific">Ostreibacterium oceani</name>
    <dbReference type="NCBI Taxonomy" id="2654998"/>
    <lineage>
        <taxon>Bacteria</taxon>
        <taxon>Pseudomonadati</taxon>
        <taxon>Pseudomonadota</taxon>
        <taxon>Gammaproteobacteria</taxon>
        <taxon>Cardiobacteriales</taxon>
        <taxon>Ostreibacteriaceae</taxon>
        <taxon>Ostreibacterium</taxon>
    </lineage>
</organism>
<dbReference type="CDD" id="cd07389">
    <property type="entry name" value="MPP_PhoD"/>
    <property type="match status" value="1"/>
</dbReference>
<feature type="domain" description="Phospholipase D N-terminal" evidence="2">
    <location>
        <begin position="35"/>
        <end position="112"/>
    </location>
</feature>
<dbReference type="PANTHER" id="PTHR43606:SF1">
    <property type="entry name" value="PHOD-LIKE PHOSPHATASE METALLOPHOSPHATASE DOMAIN-CONTAINING PROTEIN"/>
    <property type="match status" value="1"/>
</dbReference>
<gene>
    <name evidence="3" type="ORF">GCU85_03575</name>
</gene>
<dbReference type="InterPro" id="IPR018946">
    <property type="entry name" value="PhoD-like_MPP"/>
</dbReference>
<dbReference type="InterPro" id="IPR032093">
    <property type="entry name" value="PhoD_N"/>
</dbReference>
<evidence type="ECO:0000313" key="4">
    <source>
        <dbReference type="Proteomes" id="UP000471298"/>
    </source>
</evidence>
<sequence>MKINLKQQHLVRLFIPIGLCILTPSYAQNAPNIEHGIQFGDLQHDSVMVWSRSDSPAKMMIEYADNKEFTNATLVSGPFALSKNDFTTKKEISDLPLGKKVYVKVWYEGLTNDRAKSNVVTGEFDTLDDQTNIRFVWGGDTAGQGYGINEEFGGMKIYDAMRRTEPHFFIHSGDIIYADGPIALEKEAEEGKTWTNLVAHGVDKVAESLDEFRGRYQYNLMDKNVQAFNAEVPQIWQWDDHEVVNNWSDAKDLSNDTRYQVKDVPLLTARAAAAFHEYSPKRPNSSGEPSRVYRKISYGPLLDVFVIDMRSYRGPNTNNLQKTSSPETALLGQKQLSWLSDSLNNSDAVWKVIASDMPIGLNVSDDYDNNPPQRWEAVANNNDGVALGRELEFEKLFSELKNNQVENVVWLTADVHYAAAHYYEPMKAASKNFNGFWEFVAGPLNAGSFGPNSKDATFGIQTIFEKAPPKGQSNLSPYAGLQFFGEVNIDNKSKTMTVNLKDLNGEMVFSQDIPAKL</sequence>
<dbReference type="InterPro" id="IPR052900">
    <property type="entry name" value="Phospholipid_Metab_Enz"/>
</dbReference>
<accession>A0A6N7EZ93</accession>
<reference evidence="3 4" key="1">
    <citation type="submission" date="2019-10" db="EMBL/GenBank/DDBJ databases">
        <title>Cardiobacteriales fam. a chemoheterotrophic member of the order Cardiobacteriales, and proposal of Cardiobacteriales fam. nov.</title>
        <authorList>
            <person name="Wang C."/>
        </authorList>
    </citation>
    <scope>NUCLEOTIDE SEQUENCE [LARGE SCALE GENOMIC DNA]</scope>
    <source>
        <strain evidence="3 4">ML27</strain>
    </source>
</reference>
<dbReference type="InterPro" id="IPR038607">
    <property type="entry name" value="PhoD-like_sf"/>
</dbReference>
<dbReference type="Gene3D" id="3.60.21.70">
    <property type="entry name" value="PhoD-like phosphatase"/>
    <property type="match status" value="1"/>
</dbReference>
<comment type="caution">
    <text evidence="3">The sequence shown here is derived from an EMBL/GenBank/DDBJ whole genome shotgun (WGS) entry which is preliminary data.</text>
</comment>
<dbReference type="AlphaFoldDB" id="A0A6N7EZ93"/>
<evidence type="ECO:0000259" key="2">
    <source>
        <dbReference type="Pfam" id="PF16655"/>
    </source>
</evidence>
<dbReference type="RefSeq" id="WP_152809451.1">
    <property type="nucleotide sequence ID" value="NZ_WHNW01000003.1"/>
</dbReference>
<keyword evidence="4" id="KW-1185">Reference proteome</keyword>
<feature type="domain" description="PhoD-like phosphatase metallophosphatase" evidence="1">
    <location>
        <begin position="137"/>
        <end position="500"/>
    </location>
</feature>
<proteinExistence type="predicted"/>
<dbReference type="EMBL" id="WHNW01000003">
    <property type="protein sequence ID" value="MPV85818.1"/>
    <property type="molecule type" value="Genomic_DNA"/>
</dbReference>
<dbReference type="Gene3D" id="2.60.40.380">
    <property type="entry name" value="Purple acid phosphatase-like, N-terminal"/>
    <property type="match status" value="1"/>
</dbReference>
<dbReference type="PANTHER" id="PTHR43606">
    <property type="entry name" value="PHOSPHATASE, PUTATIVE (AFU_ORTHOLOGUE AFUA_6G08710)-RELATED"/>
    <property type="match status" value="1"/>
</dbReference>
<name>A0A6N7EZ93_9GAMM</name>
<evidence type="ECO:0000313" key="3">
    <source>
        <dbReference type="EMBL" id="MPV85818.1"/>
    </source>
</evidence>
<dbReference type="Proteomes" id="UP000471298">
    <property type="component" value="Unassembled WGS sequence"/>
</dbReference>
<dbReference type="InParanoid" id="A0A6N7EZ93"/>
<dbReference type="Pfam" id="PF16655">
    <property type="entry name" value="PhoD_N"/>
    <property type="match status" value="1"/>
</dbReference>
<evidence type="ECO:0000259" key="1">
    <source>
        <dbReference type="Pfam" id="PF09423"/>
    </source>
</evidence>